<organism evidence="1 2">
    <name type="scientific">Cellulomonas flavigena (strain ATCC 482 / DSM 20109 / BCRC 11376 / JCM 18109 / NBRC 3775 / NCIMB 8073 / NRS 134)</name>
    <dbReference type="NCBI Taxonomy" id="446466"/>
    <lineage>
        <taxon>Bacteria</taxon>
        <taxon>Bacillati</taxon>
        <taxon>Actinomycetota</taxon>
        <taxon>Actinomycetes</taxon>
        <taxon>Micrococcales</taxon>
        <taxon>Cellulomonadaceae</taxon>
        <taxon>Cellulomonas</taxon>
    </lineage>
</organism>
<dbReference type="OrthoDB" id="9812205at2"/>
<accession>D5UHA9</accession>
<gene>
    <name evidence="1" type="ordered locus">Cfla_2340</name>
</gene>
<dbReference type="EMBL" id="CP001964">
    <property type="protein sequence ID" value="ADG75230.1"/>
    <property type="molecule type" value="Genomic_DNA"/>
</dbReference>
<protein>
    <submittedName>
        <fullName evidence="1">Uncharacterized protein</fullName>
    </submittedName>
</protein>
<dbReference type="SUPFAM" id="SSF158997">
    <property type="entry name" value="Trm112p-like"/>
    <property type="match status" value="1"/>
</dbReference>
<dbReference type="AlphaFoldDB" id="D5UHA9"/>
<reference evidence="1 2" key="1">
    <citation type="journal article" date="2010" name="Stand. Genomic Sci.">
        <title>Complete genome sequence of Cellulomonas flavigena type strain (134).</title>
        <authorList>
            <person name="Abt B."/>
            <person name="Foster B."/>
            <person name="Lapidus A."/>
            <person name="Clum A."/>
            <person name="Sun H."/>
            <person name="Pukall R."/>
            <person name="Lucas S."/>
            <person name="Glavina Del Rio T."/>
            <person name="Nolan M."/>
            <person name="Tice H."/>
            <person name="Cheng J.F."/>
            <person name="Pitluck S."/>
            <person name="Liolios K."/>
            <person name="Ivanova N."/>
            <person name="Mavromatis K."/>
            <person name="Ovchinnikova G."/>
            <person name="Pati A."/>
            <person name="Goodwin L."/>
            <person name="Chen A."/>
            <person name="Palaniappan K."/>
            <person name="Land M."/>
            <person name="Hauser L."/>
            <person name="Chang Y.J."/>
            <person name="Jeffries C.D."/>
            <person name="Rohde M."/>
            <person name="Goker M."/>
            <person name="Woyke T."/>
            <person name="Bristow J."/>
            <person name="Eisen J.A."/>
            <person name="Markowitz V."/>
            <person name="Hugenholtz P."/>
            <person name="Kyrpides N.C."/>
            <person name="Klenk H.P."/>
        </authorList>
    </citation>
    <scope>NUCLEOTIDE SEQUENCE [LARGE SCALE GENOMIC DNA]</scope>
    <source>
        <strain evidence="2">ATCC 482 / DSM 20109 / BCRC 11376 / JCM 18109 / NBRC 3775 / NCIMB 8073 / NRS 134</strain>
    </source>
</reference>
<dbReference type="KEGG" id="cfl:Cfla_2340"/>
<dbReference type="Gene3D" id="2.20.25.10">
    <property type="match status" value="1"/>
</dbReference>
<dbReference type="RefSeq" id="WP_013117564.1">
    <property type="nucleotide sequence ID" value="NC_014151.1"/>
</dbReference>
<evidence type="ECO:0000313" key="1">
    <source>
        <dbReference type="EMBL" id="ADG75230.1"/>
    </source>
</evidence>
<proteinExistence type="predicted"/>
<evidence type="ECO:0000313" key="2">
    <source>
        <dbReference type="Proteomes" id="UP000000849"/>
    </source>
</evidence>
<name>D5UHA9_CELFN</name>
<dbReference type="Proteomes" id="UP000000849">
    <property type="component" value="Chromosome"/>
</dbReference>
<dbReference type="STRING" id="446466.Cfla_2340"/>
<dbReference type="HOGENOM" id="CLU_155659_2_1_11"/>
<sequence length="76" mass="7777">MTTTDPTGGAATPRPATDLEPWARALLRCPVTGAELVDGVDEAGAPVLVSTDPARPLAYPVVDGIPVLLTDEARPA</sequence>
<keyword evidence="2" id="KW-1185">Reference proteome</keyword>
<dbReference type="eggNOG" id="COG2835">
    <property type="taxonomic scope" value="Bacteria"/>
</dbReference>